<dbReference type="EMBL" id="LT629776">
    <property type="protein sequence ID" value="SDS19464.1"/>
    <property type="molecule type" value="Genomic_DNA"/>
</dbReference>
<dbReference type="RefSeq" id="WP_083371807.1">
    <property type="nucleotide sequence ID" value="NZ_LT629776.1"/>
</dbReference>
<dbReference type="STRING" id="545619.SAMN04489860_1010"/>
<evidence type="ECO:0000313" key="2">
    <source>
        <dbReference type="Proteomes" id="UP000185663"/>
    </source>
</evidence>
<dbReference type="AlphaFoldDB" id="A0A1H1Q7W1"/>
<reference evidence="1 2" key="1">
    <citation type="submission" date="2016-10" db="EMBL/GenBank/DDBJ databases">
        <authorList>
            <person name="de Groot N.N."/>
        </authorList>
    </citation>
    <scope>NUCLEOTIDE SEQUENCE [LARGE SCALE GENOMIC DNA]</scope>
    <source>
        <strain evidence="1 2">DSM 22126</strain>
    </source>
</reference>
<gene>
    <name evidence="1" type="ORF">SAMN04489860_1010</name>
</gene>
<dbReference type="Proteomes" id="UP000185663">
    <property type="component" value="Chromosome I"/>
</dbReference>
<organism evidence="1 2">
    <name type="scientific">Paraoerskovia marina</name>
    <dbReference type="NCBI Taxonomy" id="545619"/>
    <lineage>
        <taxon>Bacteria</taxon>
        <taxon>Bacillati</taxon>
        <taxon>Actinomycetota</taxon>
        <taxon>Actinomycetes</taxon>
        <taxon>Micrococcales</taxon>
        <taxon>Cellulomonadaceae</taxon>
        <taxon>Paraoerskovia</taxon>
    </lineage>
</organism>
<dbReference type="OrthoDB" id="8421922at2"/>
<accession>A0A1H1Q7W1</accession>
<dbReference type="InterPro" id="IPR046237">
    <property type="entry name" value="DUF6270"/>
</dbReference>
<protein>
    <submittedName>
        <fullName evidence="1">Uncharacterized protein</fullName>
    </submittedName>
</protein>
<proteinExistence type="predicted"/>
<sequence length="250" mass="27829">MRTPIRTFIYGSCVSRDTFEYLGDGFTLVDYVARQSLISAMTPPWAGDAPRAGFDSKFQQRMLHGDKNSNLIRRIARAKPANIDLLLWDITDERLGTWCGPDGSHLTRTVELLRTDAPERLSAKYPLRHFGSSEHFAEWLSAVELFVGHLRSAGLLARVVPIAVPWATHNELGHATPTSFGMDASEFNMLAQPYLAAIAHLVPIPATTVVTPRASSTHQWSEAPFHYTEADYRSLAEQISGTCERTIGFK</sequence>
<keyword evidence="2" id="KW-1185">Reference proteome</keyword>
<name>A0A1H1Q7W1_9CELL</name>
<evidence type="ECO:0000313" key="1">
    <source>
        <dbReference type="EMBL" id="SDS19464.1"/>
    </source>
</evidence>
<dbReference type="Pfam" id="PF19786">
    <property type="entry name" value="DUF6270"/>
    <property type="match status" value="1"/>
</dbReference>